<dbReference type="InterPro" id="IPR036770">
    <property type="entry name" value="Ankyrin_rpt-contain_sf"/>
</dbReference>
<dbReference type="RefSeq" id="WP_094288248.1">
    <property type="nucleotide sequence ID" value="NZ_NOIG01000005.1"/>
</dbReference>
<dbReference type="Gene3D" id="1.25.40.20">
    <property type="entry name" value="Ankyrin repeat-containing domain"/>
    <property type="match status" value="3"/>
</dbReference>
<reference evidence="1 2" key="1">
    <citation type="submission" date="2017-07" db="EMBL/GenBank/DDBJ databases">
        <title>Acidovorax KNDSW TSA 6 genome sequence and assembly.</title>
        <authorList>
            <person name="Mayilraj S."/>
        </authorList>
    </citation>
    <scope>NUCLEOTIDE SEQUENCE [LARGE SCALE GENOMIC DNA]</scope>
    <source>
        <strain evidence="1 2">KNDSW-TSA6</strain>
    </source>
</reference>
<protein>
    <submittedName>
        <fullName evidence="1">Uncharacterized protein</fullName>
    </submittedName>
</protein>
<accession>A0A235ENN5</accession>
<comment type="caution">
    <text evidence="1">The sequence shown here is derived from an EMBL/GenBank/DDBJ whole genome shotgun (WGS) entry which is preliminary data.</text>
</comment>
<dbReference type="Proteomes" id="UP000215441">
    <property type="component" value="Unassembled WGS sequence"/>
</dbReference>
<evidence type="ECO:0000313" key="2">
    <source>
        <dbReference type="Proteomes" id="UP000215441"/>
    </source>
</evidence>
<dbReference type="SMART" id="SM00248">
    <property type="entry name" value="ANK"/>
    <property type="match status" value="4"/>
</dbReference>
<dbReference type="AlphaFoldDB" id="A0A235ENN5"/>
<dbReference type="OrthoDB" id="127805at2"/>
<name>A0A235ENN5_9BURK</name>
<dbReference type="EMBL" id="NOIG01000005">
    <property type="protein sequence ID" value="OYD50658.1"/>
    <property type="molecule type" value="Genomic_DNA"/>
</dbReference>
<dbReference type="PANTHER" id="PTHR46224:SF64">
    <property type="entry name" value="IQ MOTIF AND ANKYRIN REPEAT DOMAIN-CONTAINING PROTEIN 1"/>
    <property type="match status" value="1"/>
</dbReference>
<gene>
    <name evidence="1" type="ORF">CBY09_07940</name>
</gene>
<dbReference type="SUPFAM" id="SSF48403">
    <property type="entry name" value="Ankyrin repeat"/>
    <property type="match status" value="2"/>
</dbReference>
<dbReference type="PANTHER" id="PTHR46224">
    <property type="entry name" value="ANKYRIN REPEAT FAMILY PROTEIN"/>
    <property type="match status" value="1"/>
</dbReference>
<evidence type="ECO:0000313" key="1">
    <source>
        <dbReference type="EMBL" id="OYD50658.1"/>
    </source>
</evidence>
<sequence length="548" mass="57560">MKRLPPRPDLGHLKKQAKTLLAEARAGDAAALARLAPLALPAGTDLRLHHAQWCLAREHGFASWPQFQAFVLARRALADDPARAVLLWLRLVYAGDIAGGNHTARPALAEQLWAEGAVPQAEQDIWLACAVGDVARLRDQVARDPAWVHQPGGPLQLPPLLAVTHSSLARLPAFADRLQACVALLLEAGADANQRVGSRWPPASLHAPDAAHPLSALYGAAGAHHHAGIARLLLDAGASPNDGESLYHALGSLECTRLLLQAGARVPGTNALHRVLDMDDLPALQLLLAHGADPNEPLGGSAPGTAPLLWALRRRRSLAHVQALVAAGADPQVCTAEGTPAHLQALRYGLPDVAAFLRGVLGVAAPPADERFVAACAQGDEAQARALLAAQPGLVQGLSPAHQRLLPELAAQPDCGDAVRLMVRLGWPIDTPGGDWAGTALHHAIFRGDAALTRFVLEHGARWQAQHGFEDNACGALSWGSINTPEPGGDWAGCAQALLDHGLPPAAPDPNGSDAVWLDGRLMHFSDEVTDCLLAAAELPVQSAQSVQ</sequence>
<dbReference type="InterPro" id="IPR051616">
    <property type="entry name" value="Cul2-RING_E3_ligase_SR"/>
</dbReference>
<organism evidence="1 2">
    <name type="scientific">Acidovorax kalamii</name>
    <dbReference type="NCBI Taxonomy" id="2004485"/>
    <lineage>
        <taxon>Bacteria</taxon>
        <taxon>Pseudomonadati</taxon>
        <taxon>Pseudomonadota</taxon>
        <taxon>Betaproteobacteria</taxon>
        <taxon>Burkholderiales</taxon>
        <taxon>Comamonadaceae</taxon>
        <taxon>Acidovorax</taxon>
    </lineage>
</organism>
<dbReference type="InterPro" id="IPR002110">
    <property type="entry name" value="Ankyrin_rpt"/>
</dbReference>
<proteinExistence type="predicted"/>
<keyword evidence="2" id="KW-1185">Reference proteome</keyword>